<name>A0A5D4HA03_9SPHI</name>
<dbReference type="Pfam" id="PF19514">
    <property type="entry name" value="MobC_2"/>
    <property type="match status" value="1"/>
</dbReference>
<dbReference type="EMBL" id="VTAV01000002">
    <property type="protein sequence ID" value="TYR37457.1"/>
    <property type="molecule type" value="Genomic_DNA"/>
</dbReference>
<protein>
    <recommendedName>
        <fullName evidence="3">Mobilization protein</fullName>
    </recommendedName>
</protein>
<dbReference type="InterPro" id="IPR045788">
    <property type="entry name" value="MobC_2"/>
</dbReference>
<comment type="caution">
    <text evidence="1">The sequence shown here is derived from an EMBL/GenBank/DDBJ whole genome shotgun (WGS) entry which is preliminary data.</text>
</comment>
<gene>
    <name evidence="1" type="ORF">FXV77_05485</name>
</gene>
<evidence type="ECO:0000313" key="1">
    <source>
        <dbReference type="EMBL" id="TYR37457.1"/>
    </source>
</evidence>
<organism evidence="1 2">
    <name type="scientific">Sphingobacterium phlebotomi</name>
    <dbReference type="NCBI Taxonomy" id="2605433"/>
    <lineage>
        <taxon>Bacteria</taxon>
        <taxon>Pseudomonadati</taxon>
        <taxon>Bacteroidota</taxon>
        <taxon>Sphingobacteriia</taxon>
        <taxon>Sphingobacteriales</taxon>
        <taxon>Sphingobacteriaceae</taxon>
        <taxon>Sphingobacterium</taxon>
    </lineage>
</organism>
<sequence length="163" mass="19009">MSDTANPILPPLSRAEGKILRSRILSEWISVMEESEYLNNYMKRITFRLTGPEWKTLVKLLEKSRHRSLSALLRAMLFKGKVTVVSHDDSLDTVMEKLSAIHTELHRIGVNINQVTNRFNAEKHPEKRLLQALEVQELYRKTGEKVEELIKIITNISYRWLPE</sequence>
<dbReference type="RefSeq" id="WP_148918198.1">
    <property type="nucleotide sequence ID" value="NZ_VTAV01000002.1"/>
</dbReference>
<dbReference type="Proteomes" id="UP000322362">
    <property type="component" value="Unassembled WGS sequence"/>
</dbReference>
<reference evidence="1 2" key="1">
    <citation type="submission" date="2019-08" db="EMBL/GenBank/DDBJ databases">
        <title>Phlebobacter frassis gen. nov. sp. nov., a new member of family Sphingobacteriaceae isolated from sand fly rearing media.</title>
        <authorList>
            <person name="Kakumanu M.L."/>
            <person name="Marayati B.F."/>
            <person name="Wada-Katsumata A."/>
            <person name="Wasserberg G."/>
            <person name="Schal C."/>
            <person name="Apperson C.S."/>
            <person name="Ponnusamy L."/>
        </authorList>
    </citation>
    <scope>NUCLEOTIDE SEQUENCE [LARGE SCALE GENOMIC DNA]</scope>
    <source>
        <strain evidence="1 2">SSI9</strain>
    </source>
</reference>
<dbReference type="AlphaFoldDB" id="A0A5D4HA03"/>
<evidence type="ECO:0008006" key="3">
    <source>
        <dbReference type="Google" id="ProtNLM"/>
    </source>
</evidence>
<proteinExistence type="predicted"/>
<keyword evidence="2" id="KW-1185">Reference proteome</keyword>
<evidence type="ECO:0000313" key="2">
    <source>
        <dbReference type="Proteomes" id="UP000322362"/>
    </source>
</evidence>
<accession>A0A5D4HA03</accession>